<dbReference type="EC" id="3.1.-.-" evidence="3"/>
<evidence type="ECO:0000259" key="1">
    <source>
        <dbReference type="Pfam" id="PF14606"/>
    </source>
</evidence>
<evidence type="ECO:0000313" key="3">
    <source>
        <dbReference type="EMBL" id="MDU0259858.1"/>
    </source>
</evidence>
<evidence type="ECO:0000259" key="2">
    <source>
        <dbReference type="Pfam" id="PF14607"/>
    </source>
</evidence>
<evidence type="ECO:0000313" key="4">
    <source>
        <dbReference type="Proteomes" id="UP001181347"/>
    </source>
</evidence>
<dbReference type="Pfam" id="PF14607">
    <property type="entry name" value="GxDLY"/>
    <property type="match status" value="1"/>
</dbReference>
<dbReference type="Proteomes" id="UP001181347">
    <property type="component" value="Unassembled WGS sequence"/>
</dbReference>
<dbReference type="RefSeq" id="WP_278713683.1">
    <property type="nucleotide sequence ID" value="NZ_BAAFKU010000001.1"/>
</dbReference>
<organism evidence="3 4">
    <name type="scientific">Alistipes finegoldii</name>
    <dbReference type="NCBI Taxonomy" id="214856"/>
    <lineage>
        <taxon>Bacteria</taxon>
        <taxon>Pseudomonadati</taxon>
        <taxon>Bacteroidota</taxon>
        <taxon>Bacteroidia</taxon>
        <taxon>Bacteroidales</taxon>
        <taxon>Rikenellaceae</taxon>
        <taxon>Alistipes</taxon>
    </lineage>
</organism>
<keyword evidence="3" id="KW-0378">Hydrolase</keyword>
<dbReference type="Pfam" id="PF14606">
    <property type="entry name" value="Lipase_GDSL_3"/>
    <property type="match status" value="1"/>
</dbReference>
<name>A0AAE4RWT8_9BACT</name>
<dbReference type="Gene3D" id="3.40.50.1110">
    <property type="entry name" value="SGNH hydrolase"/>
    <property type="match status" value="1"/>
</dbReference>
<feature type="domain" description="SGNH hydrolase-type esterase N-terminal" evidence="2">
    <location>
        <begin position="3"/>
        <end position="147"/>
    </location>
</feature>
<dbReference type="AlphaFoldDB" id="A0AAE4RWT8"/>
<reference evidence="3" key="1">
    <citation type="submission" date="2023-10" db="EMBL/GenBank/DDBJ databases">
        <title>Genome Sequence of the Bacteria from From Gut Wall in Crohn's Disease.</title>
        <authorList>
            <person name="Rodriguez-Palacios A."/>
        </authorList>
    </citation>
    <scope>NUCLEOTIDE SEQUENCE</scope>
    <source>
        <strain evidence="3">CavFT-hAR58</strain>
    </source>
</reference>
<accession>A0AAE4RWT8</accession>
<comment type="caution">
    <text evidence="3">The sequence shown here is derived from an EMBL/GenBank/DDBJ whole genome shotgun (WGS) entry which is preliminary data.</text>
</comment>
<dbReference type="GO" id="GO:0016788">
    <property type="term" value="F:hydrolase activity, acting on ester bonds"/>
    <property type="evidence" value="ECO:0007669"/>
    <property type="project" value="UniProtKB-ARBA"/>
</dbReference>
<dbReference type="Gene3D" id="2.60.120.260">
    <property type="entry name" value="Galactose-binding domain-like"/>
    <property type="match status" value="1"/>
</dbReference>
<dbReference type="EMBL" id="JAWDES010000005">
    <property type="protein sequence ID" value="MDU0259858.1"/>
    <property type="molecule type" value="Genomic_DNA"/>
</dbReference>
<dbReference type="InterPro" id="IPR032740">
    <property type="entry name" value="GxDLY"/>
</dbReference>
<sequence>MYYIDARRLTVVGQPLPYLQKPFSRMDGRAYGLKGSLAAKAAQSTGIAVLFTTNSRTIRAKWHTSNLRVVGTNTGANCQKGLDLYIRKKGKWLFAGVGAPNMKGNCADHEAILVASMDEDVKECLLYLPLFDQVDQLEIGVDKGSAIKPLENPFRHRIIFYGSSITHGSAASRAGMSYVARFGRDNGLYCMNLGFSGQGRMQEEFARYLADCDTDAFIFDTFSNPDSKQIRERFDAFVDIIRGSHPNTPLIFLQTIRREKRNFNLKTDIYEAHKQQTAEEVVRARMKRDKHIYFILSDSFLGDDGIATADGTHPTDVGFSRMLEGMTPPLKKIFRKYGIQ</sequence>
<protein>
    <submittedName>
        <fullName evidence="3">SGNH/GDSL hydrolase family protein</fullName>
        <ecNumber evidence="3">3.1.-.-</ecNumber>
    </submittedName>
</protein>
<dbReference type="InterPro" id="IPR036514">
    <property type="entry name" value="SGNH_hydro_sf"/>
</dbReference>
<dbReference type="InterPro" id="IPR013830">
    <property type="entry name" value="SGNH_hydro"/>
</dbReference>
<feature type="domain" description="SGNH hydrolase-type esterase" evidence="1">
    <location>
        <begin position="156"/>
        <end position="328"/>
    </location>
</feature>
<dbReference type="SUPFAM" id="SSF52266">
    <property type="entry name" value="SGNH hydrolase"/>
    <property type="match status" value="1"/>
</dbReference>
<gene>
    <name evidence="3" type="ORF">RVH17_06995</name>
</gene>
<proteinExistence type="predicted"/>